<dbReference type="EMBL" id="CAJOBA010004241">
    <property type="protein sequence ID" value="CAF3707280.1"/>
    <property type="molecule type" value="Genomic_DNA"/>
</dbReference>
<organism evidence="8 9">
    <name type="scientific">Didymodactylos carnosus</name>
    <dbReference type="NCBI Taxonomy" id="1234261"/>
    <lineage>
        <taxon>Eukaryota</taxon>
        <taxon>Metazoa</taxon>
        <taxon>Spiralia</taxon>
        <taxon>Gnathifera</taxon>
        <taxon>Rotifera</taxon>
        <taxon>Eurotatoria</taxon>
        <taxon>Bdelloidea</taxon>
        <taxon>Philodinida</taxon>
        <taxon>Philodinidae</taxon>
        <taxon>Didymodactylos</taxon>
    </lineage>
</organism>
<evidence type="ECO:0000256" key="2">
    <source>
        <dbReference type="ARBA" id="ARBA00022692"/>
    </source>
</evidence>
<evidence type="ECO:0000256" key="5">
    <source>
        <dbReference type="SAM" id="Phobius"/>
    </source>
</evidence>
<evidence type="ECO:0000313" key="7">
    <source>
        <dbReference type="EMBL" id="CAF0930678.1"/>
    </source>
</evidence>
<reference evidence="8" key="1">
    <citation type="submission" date="2021-02" db="EMBL/GenBank/DDBJ databases">
        <authorList>
            <person name="Nowell W R."/>
        </authorList>
    </citation>
    <scope>NUCLEOTIDE SEQUENCE</scope>
</reference>
<dbReference type="SUPFAM" id="SSF81321">
    <property type="entry name" value="Family A G protein-coupled receptor-like"/>
    <property type="match status" value="1"/>
</dbReference>
<dbReference type="Proteomes" id="UP000682733">
    <property type="component" value="Unassembled WGS sequence"/>
</dbReference>
<accession>A0A8S2I223</accession>
<dbReference type="InterPro" id="IPR000276">
    <property type="entry name" value="GPCR_Rhodpsn"/>
</dbReference>
<protein>
    <recommendedName>
        <fullName evidence="6">G-protein coupled receptors family 1 profile domain-containing protein</fullName>
    </recommendedName>
</protein>
<comment type="caution">
    <text evidence="8">The sequence shown here is derived from an EMBL/GenBank/DDBJ whole genome shotgun (WGS) entry which is preliminary data.</text>
</comment>
<comment type="subcellular location">
    <subcellularLocation>
        <location evidence="1">Membrane</location>
    </subcellularLocation>
</comment>
<evidence type="ECO:0000259" key="6">
    <source>
        <dbReference type="PROSITE" id="PS50262"/>
    </source>
</evidence>
<dbReference type="Pfam" id="PF00001">
    <property type="entry name" value="7tm_1"/>
    <property type="match status" value="1"/>
</dbReference>
<name>A0A8S2I223_9BILA</name>
<dbReference type="PANTHER" id="PTHR46641">
    <property type="entry name" value="FMRFAMIDE RECEPTOR-RELATED"/>
    <property type="match status" value="1"/>
</dbReference>
<dbReference type="PROSITE" id="PS50262">
    <property type="entry name" value="G_PROTEIN_RECEP_F1_2"/>
    <property type="match status" value="1"/>
</dbReference>
<keyword evidence="4 5" id="KW-0472">Membrane</keyword>
<feature type="domain" description="G-protein coupled receptors family 1 profile" evidence="6">
    <location>
        <begin position="1"/>
        <end position="175"/>
    </location>
</feature>
<sequence length="175" mass="19698">MLLTALAVVDFVYLLIIFLALIDNLTNSAIGLGRYLMLCQITVYITHVCSFLSANYTLSFTLQRFVAVWFPLHSQSIISYRSSLINIIVLIIIACGFYSFSFLFTNISDSQCKEDDKFPALFPLLIVDVCLTFVAPFTFILLFNCAIVYSLHARKKTSRILGIGKKYSVTLGADY</sequence>
<dbReference type="PANTHER" id="PTHR46641:SF25">
    <property type="entry name" value="CNMAMIDE RECEPTOR-RELATED"/>
    <property type="match status" value="1"/>
</dbReference>
<evidence type="ECO:0000256" key="4">
    <source>
        <dbReference type="ARBA" id="ARBA00023136"/>
    </source>
</evidence>
<evidence type="ECO:0000313" key="9">
    <source>
        <dbReference type="Proteomes" id="UP000682733"/>
    </source>
</evidence>
<gene>
    <name evidence="7" type="ORF">OVA965_LOCUS11130</name>
    <name evidence="8" type="ORF">TMI583_LOCUS11126</name>
</gene>
<evidence type="ECO:0000256" key="3">
    <source>
        <dbReference type="ARBA" id="ARBA00022989"/>
    </source>
</evidence>
<evidence type="ECO:0000313" key="8">
    <source>
        <dbReference type="EMBL" id="CAF3707280.1"/>
    </source>
</evidence>
<feature type="transmembrane region" description="Helical" evidence="5">
    <location>
        <begin position="29"/>
        <end position="47"/>
    </location>
</feature>
<proteinExistence type="predicted"/>
<keyword evidence="3 5" id="KW-1133">Transmembrane helix</keyword>
<dbReference type="InterPro" id="IPR052954">
    <property type="entry name" value="GPCR-Ligand_Int"/>
</dbReference>
<dbReference type="GO" id="GO:0004930">
    <property type="term" value="F:G protein-coupled receptor activity"/>
    <property type="evidence" value="ECO:0007669"/>
    <property type="project" value="InterPro"/>
</dbReference>
<feature type="transmembrane region" description="Helical" evidence="5">
    <location>
        <begin position="84"/>
        <end position="104"/>
    </location>
</feature>
<feature type="transmembrane region" description="Helical" evidence="5">
    <location>
        <begin position="6"/>
        <end position="22"/>
    </location>
</feature>
<dbReference type="Gene3D" id="1.20.1070.10">
    <property type="entry name" value="Rhodopsin 7-helix transmembrane proteins"/>
    <property type="match status" value="1"/>
</dbReference>
<dbReference type="GO" id="GO:0016020">
    <property type="term" value="C:membrane"/>
    <property type="evidence" value="ECO:0007669"/>
    <property type="project" value="UniProtKB-SubCell"/>
</dbReference>
<feature type="transmembrane region" description="Helical" evidence="5">
    <location>
        <begin position="124"/>
        <end position="151"/>
    </location>
</feature>
<dbReference type="EMBL" id="CAJNOK010004239">
    <property type="protein sequence ID" value="CAF0930678.1"/>
    <property type="molecule type" value="Genomic_DNA"/>
</dbReference>
<keyword evidence="2 5" id="KW-0812">Transmembrane</keyword>
<dbReference type="AlphaFoldDB" id="A0A8S2I223"/>
<dbReference type="InterPro" id="IPR017452">
    <property type="entry name" value="GPCR_Rhodpsn_7TM"/>
</dbReference>
<dbReference type="Proteomes" id="UP000677228">
    <property type="component" value="Unassembled WGS sequence"/>
</dbReference>
<evidence type="ECO:0000256" key="1">
    <source>
        <dbReference type="ARBA" id="ARBA00004370"/>
    </source>
</evidence>